<name>A0ACB7FJV9_NIBAL</name>
<reference evidence="1" key="1">
    <citation type="submission" date="2020-04" db="EMBL/GenBank/DDBJ databases">
        <title>A chromosome-scale assembly and high-density genetic map of the yellow drum (Nibea albiflora) genome.</title>
        <authorList>
            <person name="Xu D."/>
            <person name="Zhang W."/>
            <person name="Chen R."/>
            <person name="Tan P."/>
            <person name="Wang L."/>
            <person name="Song H."/>
            <person name="Tian L."/>
            <person name="Zhu Q."/>
            <person name="Wang B."/>
        </authorList>
    </citation>
    <scope>NUCLEOTIDE SEQUENCE</scope>
    <source>
        <strain evidence="1">ZJHYS-2018</strain>
    </source>
</reference>
<evidence type="ECO:0000313" key="1">
    <source>
        <dbReference type="EMBL" id="KAG8014560.1"/>
    </source>
</evidence>
<organism evidence="1 2">
    <name type="scientific">Nibea albiflora</name>
    <name type="common">Yellow drum</name>
    <name type="synonym">Corvina albiflora</name>
    <dbReference type="NCBI Taxonomy" id="240163"/>
    <lineage>
        <taxon>Eukaryota</taxon>
        <taxon>Metazoa</taxon>
        <taxon>Chordata</taxon>
        <taxon>Craniata</taxon>
        <taxon>Vertebrata</taxon>
        <taxon>Euteleostomi</taxon>
        <taxon>Actinopterygii</taxon>
        <taxon>Neopterygii</taxon>
        <taxon>Teleostei</taxon>
        <taxon>Neoteleostei</taxon>
        <taxon>Acanthomorphata</taxon>
        <taxon>Eupercaria</taxon>
        <taxon>Sciaenidae</taxon>
        <taxon>Nibea</taxon>
    </lineage>
</organism>
<keyword evidence="2" id="KW-1185">Reference proteome</keyword>
<evidence type="ECO:0000313" key="2">
    <source>
        <dbReference type="Proteomes" id="UP000805704"/>
    </source>
</evidence>
<dbReference type="Proteomes" id="UP000805704">
    <property type="component" value="Chromosome 1"/>
</dbReference>
<protein>
    <submittedName>
        <fullName evidence="1">Uncharacterized protein</fullName>
    </submittedName>
</protein>
<dbReference type="EMBL" id="CM024789">
    <property type="protein sequence ID" value="KAG8014560.1"/>
    <property type="molecule type" value="Genomic_DNA"/>
</dbReference>
<comment type="caution">
    <text evidence="1">The sequence shown here is derived from an EMBL/GenBank/DDBJ whole genome shotgun (WGS) entry which is preliminary data.</text>
</comment>
<sequence length="126" mass="14590">MRVMFHIFLIIKNCHQKTNTKDDFVNAYSVHRFNMLGRRSEDDDVDLDENLSNQYSQIDTTTISEFQGVVTFPSSGRKPLLLLLLMMMKRPSGYKHYLLHALCIIQQWCLAPAAVVTLRNSFIIPL</sequence>
<gene>
    <name evidence="1" type="ORF">GBF38_003091</name>
</gene>
<accession>A0ACB7FJV9</accession>
<proteinExistence type="predicted"/>